<organism evidence="2 3">
    <name type="scientific">Porites lobata</name>
    <dbReference type="NCBI Taxonomy" id="104759"/>
    <lineage>
        <taxon>Eukaryota</taxon>
        <taxon>Metazoa</taxon>
        <taxon>Cnidaria</taxon>
        <taxon>Anthozoa</taxon>
        <taxon>Hexacorallia</taxon>
        <taxon>Scleractinia</taxon>
        <taxon>Fungiina</taxon>
        <taxon>Poritidae</taxon>
        <taxon>Porites</taxon>
    </lineage>
</organism>
<proteinExistence type="predicted"/>
<protein>
    <submittedName>
        <fullName evidence="2">Uncharacterized protein</fullName>
    </submittedName>
</protein>
<feature type="compositionally biased region" description="Basic and acidic residues" evidence="1">
    <location>
        <begin position="1"/>
        <end position="22"/>
    </location>
</feature>
<accession>A0ABN8RJW5</accession>
<dbReference type="EMBL" id="CALNXK010000238">
    <property type="protein sequence ID" value="CAH3178314.1"/>
    <property type="molecule type" value="Genomic_DNA"/>
</dbReference>
<gene>
    <name evidence="2" type="ORF">PLOB_00020332</name>
</gene>
<evidence type="ECO:0000313" key="2">
    <source>
        <dbReference type="EMBL" id="CAH3178314.1"/>
    </source>
</evidence>
<feature type="region of interest" description="Disordered" evidence="1">
    <location>
        <begin position="1"/>
        <end position="26"/>
    </location>
</feature>
<reference evidence="2 3" key="1">
    <citation type="submission" date="2022-05" db="EMBL/GenBank/DDBJ databases">
        <authorList>
            <consortium name="Genoscope - CEA"/>
            <person name="William W."/>
        </authorList>
    </citation>
    <scope>NUCLEOTIDE SEQUENCE [LARGE SCALE GENOMIC DNA]</scope>
</reference>
<keyword evidence="3" id="KW-1185">Reference proteome</keyword>
<evidence type="ECO:0000256" key="1">
    <source>
        <dbReference type="SAM" id="MobiDB-lite"/>
    </source>
</evidence>
<name>A0ABN8RJW5_9CNID</name>
<dbReference type="Proteomes" id="UP001159405">
    <property type="component" value="Unassembled WGS sequence"/>
</dbReference>
<feature type="non-terminal residue" evidence="2">
    <location>
        <position position="1"/>
    </location>
</feature>
<evidence type="ECO:0000313" key="3">
    <source>
        <dbReference type="Proteomes" id="UP001159405"/>
    </source>
</evidence>
<sequence length="49" mass="5884">SLDHKLVQKVHKETRQSDKSPVERNTQQRKIEVRYIAFVFHLHQESKAL</sequence>
<comment type="caution">
    <text evidence="2">The sequence shown here is derived from an EMBL/GenBank/DDBJ whole genome shotgun (WGS) entry which is preliminary data.</text>
</comment>